<evidence type="ECO:0000256" key="2">
    <source>
        <dbReference type="SAM" id="Phobius"/>
    </source>
</evidence>
<reference evidence="4" key="1">
    <citation type="submission" date="2017-09" db="EMBL/GenBank/DDBJ databases">
        <title>Depth-based differentiation of microbial function through sediment-hosted aquifers and enrichment of novel symbionts in the deep terrestrial subsurface.</title>
        <authorList>
            <person name="Probst A.J."/>
            <person name="Ladd B."/>
            <person name="Jarett J.K."/>
            <person name="Geller-Mcgrath D.E."/>
            <person name="Sieber C.M.K."/>
            <person name="Emerson J.B."/>
            <person name="Anantharaman K."/>
            <person name="Thomas B.C."/>
            <person name="Malmstrom R."/>
            <person name="Stieglmeier M."/>
            <person name="Klingl A."/>
            <person name="Woyke T."/>
            <person name="Ryan C.M."/>
            <person name="Banfield J.F."/>
        </authorList>
    </citation>
    <scope>NUCLEOTIDE SEQUENCE [LARGE SCALE GENOMIC DNA]</scope>
</reference>
<keyword evidence="2" id="KW-1133">Transmembrane helix</keyword>
<accession>A0A2M7CQE3</accession>
<feature type="region of interest" description="Disordered" evidence="1">
    <location>
        <begin position="1"/>
        <end position="23"/>
    </location>
</feature>
<protein>
    <recommendedName>
        <fullName evidence="5">DUF11 domain-containing protein</fullName>
    </recommendedName>
</protein>
<comment type="caution">
    <text evidence="3">The sequence shown here is derived from an EMBL/GenBank/DDBJ whole genome shotgun (WGS) entry which is preliminary data.</text>
</comment>
<dbReference type="EMBL" id="PEUH01000021">
    <property type="protein sequence ID" value="PIV31836.1"/>
    <property type="molecule type" value="Genomic_DNA"/>
</dbReference>
<evidence type="ECO:0008006" key="5">
    <source>
        <dbReference type="Google" id="ProtNLM"/>
    </source>
</evidence>
<sequence length="607" mass="66480">MQEDNKNYGSSWAKEQKPDSPQNFSEKINVPAMKISFISHRIFWALVVLAAIGVTASGFYFYDYFSASREISLGVSVPNNVLMGVPFDLAIDFDNGSKNVLEKVKLSVLLPEGTIALDIGKEKRVFEKVIGDIDPESGFNEKIKILVFSGGESVKKFNISVNYDSSLGVAFEKKQSAEISVREPAIKLDLVAPEKVLNNEEFETIIKYANISEFDFSGVKLNFNFPKDFIVKSSNPAVSNILDIGNLKRNQKGEIAIVGKISNASQTFFEINSSVEAYYGSQVFKISEKAAKVNIAPSPLFLKIESDNTSGYVLPNNDLRFSIAYLNNSDVGLGDAVIKAKLNGGMFDFSQLRTNAYYNSRDNTLTWNAASDFGLRLIEPGGSGAVEFEIRVKQGYPIKRLSDKNFVLKVAADISSPTVPYYVAADKTTGFASWETKVAGAIALDSKIYFRDSSTLASGISNKGSLPPKANRPINFIVHWIVSNYSTDVREASVKAYLGSGVRLIGEAKSNINTVPVYNERTQEVSWFIDKIAATKGIVNKPIEAVFQIELLPNTNQIGNYPVLIGDSAINAIDEFVNLQLTGVAKGITTGDLSDIGFDSRNGEVVQ</sequence>
<evidence type="ECO:0000256" key="1">
    <source>
        <dbReference type="SAM" id="MobiDB-lite"/>
    </source>
</evidence>
<keyword evidence="2" id="KW-0812">Transmembrane</keyword>
<dbReference type="Proteomes" id="UP000230595">
    <property type="component" value="Unassembled WGS sequence"/>
</dbReference>
<evidence type="ECO:0000313" key="4">
    <source>
        <dbReference type="Proteomes" id="UP000230595"/>
    </source>
</evidence>
<proteinExistence type="predicted"/>
<name>A0A2M7CQE3_9BACT</name>
<keyword evidence="2" id="KW-0472">Membrane</keyword>
<gene>
    <name evidence="3" type="ORF">COS33_01080</name>
</gene>
<evidence type="ECO:0000313" key="3">
    <source>
        <dbReference type="EMBL" id="PIV31836.1"/>
    </source>
</evidence>
<organism evidence="3 4">
    <name type="scientific">Candidatus Wolfebacteria bacterium CG02_land_8_20_14_3_00_37_12</name>
    <dbReference type="NCBI Taxonomy" id="1975066"/>
    <lineage>
        <taxon>Bacteria</taxon>
        <taxon>Candidatus Wolfeibacteriota</taxon>
    </lineage>
</organism>
<dbReference type="AlphaFoldDB" id="A0A2M7CQE3"/>
<feature type="transmembrane region" description="Helical" evidence="2">
    <location>
        <begin position="42"/>
        <end position="62"/>
    </location>
</feature>